<name>A0A7S4ZSX8_RHIRH</name>
<organism evidence="2">
    <name type="scientific">Rhizobium rhizogenes</name>
    <name type="common">Agrobacterium rhizogenes</name>
    <dbReference type="NCBI Taxonomy" id="359"/>
    <lineage>
        <taxon>Bacteria</taxon>
        <taxon>Pseudomonadati</taxon>
        <taxon>Pseudomonadota</taxon>
        <taxon>Alphaproteobacteria</taxon>
        <taxon>Hyphomicrobiales</taxon>
        <taxon>Rhizobiaceae</taxon>
        <taxon>Rhizobium/Agrobacterium group</taxon>
        <taxon>Rhizobium</taxon>
    </lineage>
</organism>
<accession>A0A7S4ZSX8</accession>
<reference evidence="2" key="1">
    <citation type="submission" date="2018-12" db="EMBL/GenBank/DDBJ databases">
        <title>Three Rhizobium rhizogenes strains isolated from the same crown gall tumor carry diverse plasmids.</title>
        <authorList>
            <person name="Pulawska J."/>
            <person name="Kuzmanovic N."/>
        </authorList>
    </citation>
    <scope>NUCLEOTIDE SEQUENCE</scope>
    <source>
        <strain evidence="1">C5.7</strain>
        <strain evidence="2">Colt5.8</strain>
        <plasmid evidence="1">pC5.7c</plasmid>
        <plasmid evidence="2">pColt5.8a</plasmid>
    </source>
</reference>
<keyword evidence="2" id="KW-0614">Plasmid</keyword>
<geneLocation type="plasmid" evidence="2">
    <name>pColt5.8a</name>
</geneLocation>
<dbReference type="AlphaFoldDB" id="A0A7S4ZSX8"/>
<dbReference type="EMBL" id="MK318971">
    <property type="protein sequence ID" value="QCL09599.1"/>
    <property type="molecule type" value="Genomic_DNA"/>
</dbReference>
<gene>
    <name evidence="1" type="ORF">pC5.7c_563</name>
    <name evidence="2" type="ORF">pC5.8a_107</name>
</gene>
<geneLocation type="plasmid" evidence="1">
    <name>pC5.7c</name>
</geneLocation>
<proteinExistence type="predicted"/>
<protein>
    <submittedName>
        <fullName evidence="2">Uncharacterized protein</fullName>
    </submittedName>
</protein>
<evidence type="ECO:0000313" key="2">
    <source>
        <dbReference type="EMBL" id="QCL09599.1"/>
    </source>
</evidence>
<evidence type="ECO:0000313" key="1">
    <source>
        <dbReference type="EMBL" id="QCL09430.1"/>
    </source>
</evidence>
<dbReference type="EMBL" id="MK318969">
    <property type="protein sequence ID" value="QCL09430.1"/>
    <property type="molecule type" value="Genomic_DNA"/>
</dbReference>
<sequence length="50" mass="5613">MAIVPVLPMIPLMFRFSHQFQIVAGDLNGVIVQNRFTAVDHAQALDLTYL</sequence>